<organism evidence="1 2">
    <name type="scientific">Neisseria dumasiana</name>
    <dbReference type="NCBI Taxonomy" id="1931275"/>
    <lineage>
        <taxon>Bacteria</taxon>
        <taxon>Pseudomonadati</taxon>
        <taxon>Pseudomonadota</taxon>
        <taxon>Betaproteobacteria</taxon>
        <taxon>Neisseriales</taxon>
        <taxon>Neisseriaceae</taxon>
        <taxon>Neisseria</taxon>
    </lineage>
</organism>
<comment type="caution">
    <text evidence="1">The sequence shown here is derived from an EMBL/GenBank/DDBJ whole genome shotgun (WGS) entry which is preliminary data.</text>
</comment>
<name>A0ABX3WR21_9NEIS</name>
<protein>
    <submittedName>
        <fullName evidence="1">Uncharacterized protein</fullName>
    </submittedName>
</protein>
<evidence type="ECO:0000313" key="1">
    <source>
        <dbReference type="EMBL" id="OSI37151.1"/>
    </source>
</evidence>
<proteinExistence type="predicted"/>
<keyword evidence="2" id="KW-1185">Reference proteome</keyword>
<accession>A0ABX3WR21</accession>
<dbReference type="Proteomes" id="UP000193346">
    <property type="component" value="Unassembled WGS sequence"/>
</dbReference>
<reference evidence="1 2" key="1">
    <citation type="submission" date="2017-01" db="EMBL/GenBank/DDBJ databases">
        <authorList>
            <person name="Wolfgang W.J."/>
            <person name="Cole J."/>
            <person name="Wroblewski D."/>
            <person name="Mcginnis J."/>
            <person name="Musser K.A."/>
        </authorList>
    </citation>
    <scope>NUCLEOTIDE SEQUENCE [LARGE SCALE GENOMIC DNA]</scope>
    <source>
        <strain evidence="1 2">93087</strain>
    </source>
</reference>
<sequence>MISGLNKKAYYIVNRCQADICAKRERQARAAVFCCRYLSVSDGHVLNAGDILPIAAKRSKKHLFAPHLFICPENTPQI</sequence>
<gene>
    <name evidence="1" type="ORF">BV913_00535</name>
</gene>
<evidence type="ECO:0000313" key="2">
    <source>
        <dbReference type="Proteomes" id="UP000193346"/>
    </source>
</evidence>
<dbReference type="EMBL" id="MTAC01000001">
    <property type="protein sequence ID" value="OSI37151.1"/>
    <property type="molecule type" value="Genomic_DNA"/>
</dbReference>